<dbReference type="PANTHER" id="PTHR46481">
    <property type="entry name" value="ZINC FINGER BED DOMAIN-CONTAINING PROTEIN 4"/>
    <property type="match status" value="1"/>
</dbReference>
<evidence type="ECO:0000313" key="1">
    <source>
        <dbReference type="EnsemblPlants" id="AUR62043858-RA:cds"/>
    </source>
</evidence>
<dbReference type="AlphaFoldDB" id="A0A803NCN4"/>
<dbReference type="InterPro" id="IPR052035">
    <property type="entry name" value="ZnF_BED_domain_contain"/>
</dbReference>
<reference evidence="1" key="2">
    <citation type="submission" date="2021-03" db="UniProtKB">
        <authorList>
            <consortium name="EnsemblPlants"/>
        </authorList>
    </citation>
    <scope>IDENTIFICATION</scope>
</reference>
<accession>A0A803NCN4</accession>
<keyword evidence="2" id="KW-1185">Reference proteome</keyword>
<proteinExistence type="predicted"/>
<dbReference type="PANTHER" id="PTHR46481:SF7">
    <property type="entry name" value="ZINC FINGER BED DOMAIN-CONTAINING PROTEIN RICESLEEPER 2-LIKE"/>
    <property type="match status" value="1"/>
</dbReference>
<evidence type="ECO:0000313" key="2">
    <source>
        <dbReference type="Proteomes" id="UP000596660"/>
    </source>
</evidence>
<dbReference type="EnsemblPlants" id="AUR62043858-RA">
    <property type="protein sequence ID" value="AUR62043858-RA:cds"/>
    <property type="gene ID" value="AUR62043858"/>
</dbReference>
<reference evidence="1" key="1">
    <citation type="journal article" date="2017" name="Nature">
        <title>The genome of Chenopodium quinoa.</title>
        <authorList>
            <person name="Jarvis D.E."/>
            <person name="Ho Y.S."/>
            <person name="Lightfoot D.J."/>
            <person name="Schmoeckel S.M."/>
            <person name="Li B."/>
            <person name="Borm T.J.A."/>
            <person name="Ohyanagi H."/>
            <person name="Mineta K."/>
            <person name="Michell C.T."/>
            <person name="Saber N."/>
            <person name="Kharbatia N.M."/>
            <person name="Rupper R.R."/>
            <person name="Sharp A.R."/>
            <person name="Dally N."/>
            <person name="Boughton B.A."/>
            <person name="Woo Y.H."/>
            <person name="Gao G."/>
            <person name="Schijlen E.G.W.M."/>
            <person name="Guo X."/>
            <person name="Momin A.A."/>
            <person name="Negrao S."/>
            <person name="Al-Babili S."/>
            <person name="Gehring C."/>
            <person name="Roessner U."/>
            <person name="Jung C."/>
            <person name="Murphy K."/>
            <person name="Arold S.T."/>
            <person name="Gojobori T."/>
            <person name="van der Linden C.G."/>
            <person name="van Loo E.N."/>
            <person name="Jellen E.N."/>
            <person name="Maughan P.J."/>
            <person name="Tester M."/>
        </authorList>
    </citation>
    <scope>NUCLEOTIDE SEQUENCE [LARGE SCALE GENOMIC DNA]</scope>
    <source>
        <strain evidence="1">cv. PI 614886</strain>
    </source>
</reference>
<dbReference type="InterPro" id="IPR012337">
    <property type="entry name" value="RNaseH-like_sf"/>
</dbReference>
<name>A0A803NCN4_CHEQI</name>
<dbReference type="Proteomes" id="UP000596660">
    <property type="component" value="Unplaced"/>
</dbReference>
<organism evidence="1 2">
    <name type="scientific">Chenopodium quinoa</name>
    <name type="common">Quinoa</name>
    <dbReference type="NCBI Taxonomy" id="63459"/>
    <lineage>
        <taxon>Eukaryota</taxon>
        <taxon>Viridiplantae</taxon>
        <taxon>Streptophyta</taxon>
        <taxon>Embryophyta</taxon>
        <taxon>Tracheophyta</taxon>
        <taxon>Spermatophyta</taxon>
        <taxon>Magnoliopsida</taxon>
        <taxon>eudicotyledons</taxon>
        <taxon>Gunneridae</taxon>
        <taxon>Pentapetalae</taxon>
        <taxon>Caryophyllales</taxon>
        <taxon>Chenopodiaceae</taxon>
        <taxon>Chenopodioideae</taxon>
        <taxon>Atripliceae</taxon>
        <taxon>Chenopodium</taxon>
    </lineage>
</organism>
<dbReference type="Gramene" id="AUR62043858-RA">
    <property type="protein sequence ID" value="AUR62043858-RA:cds"/>
    <property type="gene ID" value="AUR62043858"/>
</dbReference>
<protein>
    <submittedName>
        <fullName evidence="1">Uncharacterized protein</fullName>
    </submittedName>
</protein>
<sequence length="152" mass="16907">MGLGCRIFGTSWDCGVSGWARVVLHAAGRLRINKEPRILILAIHKGEAIGKAVEACLEYWGIDDKLFTVTVDNSSSNDVACAHLNRMVRRTGCVNDGKNLHVRCIAHTINLIVWDGIRQHGVCIDRVRNALKYVKSSPSRILGFKDLVQKRT</sequence>
<dbReference type="SUPFAM" id="SSF53098">
    <property type="entry name" value="Ribonuclease H-like"/>
    <property type="match status" value="1"/>
</dbReference>